<dbReference type="PANTHER" id="PTHR48073:SF2">
    <property type="entry name" value="O-SUCCINYLBENZOATE SYNTHASE"/>
    <property type="match status" value="1"/>
</dbReference>
<evidence type="ECO:0000256" key="4">
    <source>
        <dbReference type="ARBA" id="ARBA00023235"/>
    </source>
</evidence>
<dbReference type="InterPro" id="IPR034603">
    <property type="entry name" value="Dipeptide_epimerase"/>
</dbReference>
<dbReference type="SFLD" id="SFLDS00001">
    <property type="entry name" value="Enolase"/>
    <property type="match status" value="1"/>
</dbReference>
<dbReference type="InterPro" id="IPR029065">
    <property type="entry name" value="Enolase_C-like"/>
</dbReference>
<comment type="similarity">
    <text evidence="1 7">Belongs to the mandelate racemase/muconate lactonizing enzyme family.</text>
</comment>
<dbReference type="GO" id="GO:0016855">
    <property type="term" value="F:racemase and epimerase activity, acting on amino acids and derivatives"/>
    <property type="evidence" value="ECO:0007669"/>
    <property type="project" value="UniProtKB-UniRule"/>
</dbReference>
<reference evidence="9" key="1">
    <citation type="submission" date="2019-11" db="EMBL/GenBank/DDBJ databases">
        <title>Microbial mats filling the niche in hypersaline microbial mats.</title>
        <authorList>
            <person name="Wong H.L."/>
            <person name="Macleod F.I."/>
            <person name="White R.A. III"/>
            <person name="Burns B.P."/>
        </authorList>
    </citation>
    <scope>NUCLEOTIDE SEQUENCE</scope>
    <source>
        <strain evidence="9">Rbin_158</strain>
    </source>
</reference>
<dbReference type="Pfam" id="PF13378">
    <property type="entry name" value="MR_MLE_C"/>
    <property type="match status" value="1"/>
</dbReference>
<comment type="caution">
    <text evidence="9">The sequence shown here is derived from an EMBL/GenBank/DDBJ whole genome shotgun (WGS) entry which is preliminary data.</text>
</comment>
<evidence type="ECO:0000256" key="3">
    <source>
        <dbReference type="ARBA" id="ARBA00022842"/>
    </source>
</evidence>
<feature type="binding site" evidence="6">
    <location>
        <position position="261"/>
    </location>
    <ligand>
        <name>Mg(2+)</name>
        <dbReference type="ChEBI" id="CHEBI:18420"/>
    </ligand>
</feature>
<dbReference type="Gene3D" id="3.20.20.120">
    <property type="entry name" value="Enolase-like C-terminal domain"/>
    <property type="match status" value="1"/>
</dbReference>
<dbReference type="EC" id="5.1.1.-" evidence="7"/>
<feature type="binding site" evidence="6">
    <location>
        <position position="236"/>
    </location>
    <ligand>
        <name>Mg(2+)</name>
        <dbReference type="ChEBI" id="CHEBI:18420"/>
    </ligand>
</feature>
<dbReference type="Pfam" id="PF02746">
    <property type="entry name" value="MR_MLE_N"/>
    <property type="match status" value="1"/>
</dbReference>
<accession>A0A9D5JX59</accession>
<evidence type="ECO:0000256" key="2">
    <source>
        <dbReference type="ARBA" id="ARBA00022723"/>
    </source>
</evidence>
<keyword evidence="2 6" id="KW-0479">Metal-binding</keyword>
<dbReference type="GO" id="GO:0046872">
    <property type="term" value="F:metal ion binding"/>
    <property type="evidence" value="ECO:0007669"/>
    <property type="project" value="UniProtKB-KW"/>
</dbReference>
<evidence type="ECO:0000256" key="1">
    <source>
        <dbReference type="ARBA" id="ARBA00008031"/>
    </source>
</evidence>
<dbReference type="Gene3D" id="3.30.390.10">
    <property type="entry name" value="Enolase-like, N-terminal domain"/>
    <property type="match status" value="1"/>
</dbReference>
<dbReference type="AlphaFoldDB" id="A0A9D5JX59"/>
<dbReference type="InterPro" id="IPR013341">
    <property type="entry name" value="Mandelate_racemase_N_dom"/>
</dbReference>
<dbReference type="GO" id="GO:0009063">
    <property type="term" value="P:amino acid catabolic process"/>
    <property type="evidence" value="ECO:0007669"/>
    <property type="project" value="InterPro"/>
</dbReference>
<keyword evidence="4 7" id="KW-0413">Isomerase</keyword>
<dbReference type="EMBL" id="WJJP01000468">
    <property type="protein sequence ID" value="MBD3325774.1"/>
    <property type="molecule type" value="Genomic_DNA"/>
</dbReference>
<dbReference type="InterPro" id="IPR013342">
    <property type="entry name" value="Mandelate_racemase_C"/>
</dbReference>
<evidence type="ECO:0000256" key="5">
    <source>
        <dbReference type="PIRSR" id="PIRSR634603-1"/>
    </source>
</evidence>
<feature type="active site" description="Proton acceptor; specific for (S)-substrate epimerization" evidence="5">
    <location>
        <position position="285"/>
    </location>
</feature>
<evidence type="ECO:0000313" key="10">
    <source>
        <dbReference type="Proteomes" id="UP000649604"/>
    </source>
</evidence>
<feature type="active site" description="Proton acceptor; specific for (R)-substrate epimerization" evidence="5">
    <location>
        <position position="182"/>
    </location>
</feature>
<evidence type="ECO:0000313" key="9">
    <source>
        <dbReference type="EMBL" id="MBD3325774.1"/>
    </source>
</evidence>
<evidence type="ECO:0000256" key="7">
    <source>
        <dbReference type="RuleBase" id="RU366006"/>
    </source>
</evidence>
<sequence>MEKTSLLGIPEPLEAHQIPMQIQAINAYSLKIPLTQTWSISYSTESDCETVLIEILTDEGLTGYGEASPFPPVTGDTPQTVLAVLEELTPRLIGKNPLAIRSLIDELDMWLTHNGPAKAAIDIALHDLAAKYYQVPVKLLLGGQCREKVVTSLTAWLGTVEETVERVGSLLQQHHAKIIKLKIGQDVQLDVERVKAIRESYGSDFLLRVDANQGYTPKQAVEFLDKTLPYQIEFMEQPTVDWDLAGLKYVTQHSRVPVMADETVHTPADVIRLTREGACDLINIKVMKSGGLLRSHEIATVAQAAGMGCMLGAMSETKIGMAAATHLAYSHPNILYADLDGDFDLTDDPTCGGFELRDGCNYVPETPGIGVEIDHAAMKPYVVN</sequence>
<dbReference type="Proteomes" id="UP000649604">
    <property type="component" value="Unassembled WGS sequence"/>
</dbReference>
<dbReference type="SFLD" id="SFLDF00009">
    <property type="entry name" value="o-succinylbenzoate_synthase"/>
    <property type="match status" value="1"/>
</dbReference>
<dbReference type="SMART" id="SM00922">
    <property type="entry name" value="MR_MLE"/>
    <property type="match status" value="1"/>
</dbReference>
<proteinExistence type="inferred from homology"/>
<dbReference type="SFLD" id="SFLDG00180">
    <property type="entry name" value="muconate_cycloisomerase"/>
    <property type="match status" value="1"/>
</dbReference>
<keyword evidence="3 6" id="KW-0460">Magnesium</keyword>
<dbReference type="SUPFAM" id="SSF54826">
    <property type="entry name" value="Enolase N-terminal domain-like"/>
    <property type="match status" value="1"/>
</dbReference>
<dbReference type="PANTHER" id="PTHR48073">
    <property type="entry name" value="O-SUCCINYLBENZOATE SYNTHASE-RELATED"/>
    <property type="match status" value="1"/>
</dbReference>
<gene>
    <name evidence="9" type="ORF">GF339_14400</name>
</gene>
<dbReference type="InterPro" id="IPR036849">
    <property type="entry name" value="Enolase-like_C_sf"/>
</dbReference>
<dbReference type="InterPro" id="IPR029017">
    <property type="entry name" value="Enolase-like_N"/>
</dbReference>
<name>A0A9D5JX59_9BACT</name>
<evidence type="ECO:0000259" key="8">
    <source>
        <dbReference type="SMART" id="SM00922"/>
    </source>
</evidence>
<feature type="binding site" evidence="6">
    <location>
        <position position="210"/>
    </location>
    <ligand>
        <name>Mg(2+)</name>
        <dbReference type="ChEBI" id="CHEBI:18420"/>
    </ligand>
</feature>
<dbReference type="FunFam" id="3.30.390.10:FF:000009">
    <property type="entry name" value="Hydrophobic dipeptide epimerase"/>
    <property type="match status" value="1"/>
</dbReference>
<comment type="cofactor">
    <cofactor evidence="6 7">
        <name>Mg(2+)</name>
        <dbReference type="ChEBI" id="CHEBI:18420"/>
    </cofactor>
    <text evidence="6 7">Binds 1 Mg(2+) ion per subunit.</text>
</comment>
<dbReference type="InterPro" id="IPR018110">
    <property type="entry name" value="Mandel_Rmase/mucon_lact_enz_CS"/>
</dbReference>
<protein>
    <recommendedName>
        <fullName evidence="7">Dipeptide epimerase</fullName>
        <ecNumber evidence="7">5.1.1.-</ecNumber>
    </recommendedName>
</protein>
<organism evidence="9 10">
    <name type="scientific">candidate division KSB3 bacterium</name>
    <dbReference type="NCBI Taxonomy" id="2044937"/>
    <lineage>
        <taxon>Bacteria</taxon>
        <taxon>candidate division KSB3</taxon>
    </lineage>
</organism>
<dbReference type="CDD" id="cd03319">
    <property type="entry name" value="L-Ala-DL-Glu_epimerase"/>
    <property type="match status" value="1"/>
</dbReference>
<dbReference type="PROSITE" id="PS00908">
    <property type="entry name" value="MR_MLE_1"/>
    <property type="match status" value="1"/>
</dbReference>
<dbReference type="SUPFAM" id="SSF51604">
    <property type="entry name" value="Enolase C-terminal domain-like"/>
    <property type="match status" value="1"/>
</dbReference>
<feature type="domain" description="Mandelate racemase/muconate lactonizing enzyme C-terminal" evidence="8">
    <location>
        <begin position="160"/>
        <end position="257"/>
    </location>
</feature>
<evidence type="ECO:0000256" key="6">
    <source>
        <dbReference type="PIRSR" id="PIRSR634603-3"/>
    </source>
</evidence>